<evidence type="ECO:0000313" key="1">
    <source>
        <dbReference type="EMBL" id="SHK01447.1"/>
    </source>
</evidence>
<accession>A0A1M6P0D1</accession>
<sequence>MCTLSLSLKAQDGEPVREPKGKFAYLICTKIPKGVENPVKLLRGTKTEEVSLSLRSASLRVKLPTNGKFQLVKTAPEGVGELVEGMQVIAETQIPKEVREALIILTPTVDAEAKKAGLVFDAHVQDLAKFKGGDSLYVNFTKELIGVHLGESKKMLKPNSSLIIETGATDQPLNTAVSYWRRKAQGEAWDRISSSTIAFYPTRREICFFYPRSNGRIGYRGVTCPVEE</sequence>
<keyword evidence="2" id="KW-1185">Reference proteome</keyword>
<dbReference type="RefSeq" id="WP_143184596.1">
    <property type="nucleotide sequence ID" value="NZ_FQYR01000005.1"/>
</dbReference>
<dbReference type="STRING" id="1123071.SAMN02745181_3037"/>
<name>A0A1M6P0D1_9BACT</name>
<dbReference type="Proteomes" id="UP000184510">
    <property type="component" value="Unassembled WGS sequence"/>
</dbReference>
<dbReference type="InParanoid" id="A0A1M6P0D1"/>
<reference evidence="1 2" key="1">
    <citation type="submission" date="2016-11" db="EMBL/GenBank/DDBJ databases">
        <authorList>
            <person name="Jaros S."/>
            <person name="Januszkiewicz K."/>
            <person name="Wedrychowicz H."/>
        </authorList>
    </citation>
    <scope>NUCLEOTIDE SEQUENCE [LARGE SCALE GENOMIC DNA]</scope>
    <source>
        <strain evidence="1 2">DSM 18772</strain>
    </source>
</reference>
<proteinExistence type="predicted"/>
<organism evidence="1 2">
    <name type="scientific">Rubritalea squalenifaciens DSM 18772</name>
    <dbReference type="NCBI Taxonomy" id="1123071"/>
    <lineage>
        <taxon>Bacteria</taxon>
        <taxon>Pseudomonadati</taxon>
        <taxon>Verrucomicrobiota</taxon>
        <taxon>Verrucomicrobiia</taxon>
        <taxon>Verrucomicrobiales</taxon>
        <taxon>Rubritaleaceae</taxon>
        <taxon>Rubritalea</taxon>
    </lineage>
</organism>
<protein>
    <submittedName>
        <fullName evidence="1">Uncharacterized protein</fullName>
    </submittedName>
</protein>
<dbReference type="AlphaFoldDB" id="A0A1M6P0D1"/>
<evidence type="ECO:0000313" key="2">
    <source>
        <dbReference type="Proteomes" id="UP000184510"/>
    </source>
</evidence>
<dbReference type="EMBL" id="FQYR01000005">
    <property type="protein sequence ID" value="SHK01447.1"/>
    <property type="molecule type" value="Genomic_DNA"/>
</dbReference>
<gene>
    <name evidence="1" type="ORF">SAMN02745181_3037</name>
</gene>